<accession>A0A8H5B7U5</accession>
<comment type="caution">
    <text evidence="1">The sequence shown here is derived from an EMBL/GenBank/DDBJ whole genome shotgun (WGS) entry which is preliminary data.</text>
</comment>
<protein>
    <submittedName>
        <fullName evidence="1">Uncharacterized protein</fullName>
    </submittedName>
</protein>
<reference evidence="1 2" key="1">
    <citation type="journal article" date="2020" name="ISME J.">
        <title>Uncovering the hidden diversity of litter-decomposition mechanisms in mushroom-forming fungi.</title>
        <authorList>
            <person name="Floudas D."/>
            <person name="Bentzer J."/>
            <person name="Ahren D."/>
            <person name="Johansson T."/>
            <person name="Persson P."/>
            <person name="Tunlid A."/>
        </authorList>
    </citation>
    <scope>NUCLEOTIDE SEQUENCE [LARGE SCALE GENOMIC DNA]</scope>
    <source>
        <strain evidence="1 2">CBS 175.51</strain>
    </source>
</reference>
<gene>
    <name evidence="1" type="ORF">D9611_013898</name>
</gene>
<name>A0A8H5B7U5_9AGAR</name>
<dbReference type="AlphaFoldDB" id="A0A8H5B7U5"/>
<dbReference type="EMBL" id="JAACJK010000178">
    <property type="protein sequence ID" value="KAF5318394.1"/>
    <property type="molecule type" value="Genomic_DNA"/>
</dbReference>
<evidence type="ECO:0000313" key="1">
    <source>
        <dbReference type="EMBL" id="KAF5318394.1"/>
    </source>
</evidence>
<sequence length="639" mass="71584">MPQPLPQPEAVVAVPCQEVDCYCRCWCDHDYEMIEPPTTVTTYELPKVNKVQTKPKFPPKTPRFPKAGKRAVEDRAMEEMDLLILVLQATANKRAPGPIFHAHLKTPGLRTLHWVFSTALNETLQSLMGRCHTCTEFVNKYGNLCTIDDEGEAIPVLWPQDLETVPVRYRPGVAAVLKTFSGCSIGEEYAVAQPKDRILGYRKGKNPQWRHLHTVLNGGPLTEGSKDGLDTLTSYTMLNRVLTDYDRKTITHAQHLIYEKLPHAGPHRSVIDFLEGVHSKTGPVEDARRKRNLIIKFSRLAWVGCLSSLRGGVVGELMSDISAGKPYADIHTRWASLANPLVYLRPTSAPSAGNISEAEKIFNNLGYSKEDLVRYFMTSDQVPESGVLWSDPAIWNHTPPALEPPQGIFGSVVPKATKEITPVSIEERKETPREITFRSFARRILPKAKSVEVFLQQDTRFAFFTSGGPNAKSPFSFGSTTNTASWYYWNKPMSVSKANVKKGWNPVSSIIAFPHMWEHVPAAEGIDYDEAAQGDTIQQGKWPFSRHGIRYLLCVKGAKEEQKMAASLFPTIMRGEFHCVRKTVEAFSNEEKIKEPLKAGAGVEHIGGLAGGNHRWTEILVRATMEDDLQSVYRITLYE</sequence>
<dbReference type="OrthoDB" id="3035230at2759"/>
<dbReference type="Proteomes" id="UP000541558">
    <property type="component" value="Unassembled WGS sequence"/>
</dbReference>
<keyword evidence="2" id="KW-1185">Reference proteome</keyword>
<organism evidence="1 2">
    <name type="scientific">Ephemerocybe angulata</name>
    <dbReference type="NCBI Taxonomy" id="980116"/>
    <lineage>
        <taxon>Eukaryota</taxon>
        <taxon>Fungi</taxon>
        <taxon>Dikarya</taxon>
        <taxon>Basidiomycota</taxon>
        <taxon>Agaricomycotina</taxon>
        <taxon>Agaricomycetes</taxon>
        <taxon>Agaricomycetidae</taxon>
        <taxon>Agaricales</taxon>
        <taxon>Agaricineae</taxon>
        <taxon>Psathyrellaceae</taxon>
        <taxon>Ephemerocybe</taxon>
    </lineage>
</organism>
<proteinExistence type="predicted"/>
<evidence type="ECO:0000313" key="2">
    <source>
        <dbReference type="Proteomes" id="UP000541558"/>
    </source>
</evidence>